<name>A0A8B6ECU2_MYTGA</name>
<evidence type="ECO:0000313" key="4">
    <source>
        <dbReference type="Proteomes" id="UP000596742"/>
    </source>
</evidence>
<protein>
    <submittedName>
        <fullName evidence="3">F-box protein, helicase, 18</fullName>
        <ecNumber evidence="3">3.6.4.12</ecNumber>
    </submittedName>
</protein>
<dbReference type="Pfam" id="PF12937">
    <property type="entry name" value="F-box-like"/>
    <property type="match status" value="1"/>
</dbReference>
<dbReference type="AlphaFoldDB" id="A0A8B6ECU2"/>
<dbReference type="GO" id="GO:0003677">
    <property type="term" value="F:DNA binding"/>
    <property type="evidence" value="ECO:0007669"/>
    <property type="project" value="InterPro"/>
</dbReference>
<dbReference type="InterPro" id="IPR027417">
    <property type="entry name" value="P-loop_NTPase"/>
</dbReference>
<feature type="compositionally biased region" description="Polar residues" evidence="1">
    <location>
        <begin position="250"/>
        <end position="262"/>
    </location>
</feature>
<keyword evidence="3" id="KW-0378">Hydrolase</keyword>
<feature type="region of interest" description="Disordered" evidence="1">
    <location>
        <begin position="192"/>
        <end position="222"/>
    </location>
</feature>
<feature type="region of interest" description="Disordered" evidence="1">
    <location>
        <begin position="330"/>
        <end position="357"/>
    </location>
</feature>
<sequence length="811" mass="91222">MSNKGCIGYNSNKIINNEYSETPSQNNTTISESKQYHENLSTLPRIRKNHTSPGTIIKNINSVKCINEDEDSLDYFVPTQPKRRKIHMTSDMCQKFADSPDHGGKILTNPAGSQLPNTDINLHHLAPRYHTNRNVTAFQSARYASGSKINSNDVGVEISNNSSYKSGLTSSFKSGQFGGFTSAAKLHNESPDLSSHFDMKPSTSFTATVSPRKKSKTSVNTDSKQKSITTFFGASSFCNKRNDSSKSDKQITSSHIVVSDSPISTPEKSEAIIYGTPVKMYSPIKKVQGSSNIYISDDSPSDSQKSQTSRVDVGNNSVMKQLFEGQKHYQSNKIVQSKSKKSNSKSKRRNSVKKTNSRVTALKQSTIFSPGNISSEDDDILCTEVDLASEKYGLMGSSLSSQPGQEIPQIDYFERLPDELLEIIFAQLPMLDLCLNSNRVCMRWSHIISSDRFVPWKKKYNRLKKGLPGAMTEIKSILVDEKMNKFVDFLTGLIRYMKKFKPITAGNIIQCLEKHSKYNWAKALMKERLTDCLLNEEPNPWCCITVLVIISQTVYDIQEILQCLLVPSSQCTSIELLECLYCIATFLYAFKTVKSDDVWNGMHYRLFYALYLYENASATSLGDLQNAITNKSGQQSLIKYSRSDCTVKMTHEQSRIVSYNVEPGEVIKIVAFAGTGKTTTLVRYTKMRPSMRFLLVVYNKSIKEHANTQFPGNVVCKTGHGLAFQYTGRRYIAAKKLRNLKVYEITQALPPRKGDNLFIRAKFVMDTVNTFISSADPCVTTEHVPEKRMDDNGQMTYIDSDKKNVSVYFDF</sequence>
<dbReference type="OrthoDB" id="1470711at2759"/>
<evidence type="ECO:0000259" key="2">
    <source>
        <dbReference type="PROSITE" id="PS50181"/>
    </source>
</evidence>
<dbReference type="EC" id="3.6.4.12" evidence="3"/>
<dbReference type="EMBL" id="UYJE01004845">
    <property type="protein sequence ID" value="VDI31859.1"/>
    <property type="molecule type" value="Genomic_DNA"/>
</dbReference>
<dbReference type="PANTHER" id="PTHR11070">
    <property type="entry name" value="UVRD / RECB / PCRA DNA HELICASE FAMILY MEMBER"/>
    <property type="match status" value="1"/>
</dbReference>
<dbReference type="Proteomes" id="UP000596742">
    <property type="component" value="Unassembled WGS sequence"/>
</dbReference>
<dbReference type="PANTHER" id="PTHR11070:SF30">
    <property type="entry name" value="F-BOX DNA HELICASE 1"/>
    <property type="match status" value="1"/>
</dbReference>
<dbReference type="InterPro" id="IPR001810">
    <property type="entry name" value="F-box_dom"/>
</dbReference>
<keyword evidence="4" id="KW-1185">Reference proteome</keyword>
<evidence type="ECO:0000313" key="3">
    <source>
        <dbReference type="EMBL" id="VDI31859.1"/>
    </source>
</evidence>
<keyword evidence="3" id="KW-0067">ATP-binding</keyword>
<gene>
    <name evidence="3" type="ORF">MGAL_10B005289</name>
</gene>
<dbReference type="GO" id="GO:0005524">
    <property type="term" value="F:ATP binding"/>
    <property type="evidence" value="ECO:0007669"/>
    <property type="project" value="InterPro"/>
</dbReference>
<dbReference type="Gene3D" id="1.20.1280.50">
    <property type="match status" value="1"/>
</dbReference>
<keyword evidence="3" id="KW-0347">Helicase</keyword>
<dbReference type="GO" id="GO:0043138">
    <property type="term" value="F:3'-5' DNA helicase activity"/>
    <property type="evidence" value="ECO:0007669"/>
    <property type="project" value="TreeGrafter"/>
</dbReference>
<dbReference type="GO" id="GO:0005634">
    <property type="term" value="C:nucleus"/>
    <property type="evidence" value="ECO:0007669"/>
    <property type="project" value="TreeGrafter"/>
</dbReference>
<feature type="compositionally biased region" description="Basic residues" evidence="1">
    <location>
        <begin position="338"/>
        <end position="356"/>
    </location>
</feature>
<feature type="region of interest" description="Disordered" evidence="1">
    <location>
        <begin position="292"/>
        <end position="314"/>
    </location>
</feature>
<proteinExistence type="predicted"/>
<dbReference type="GO" id="GO:0000724">
    <property type="term" value="P:double-strand break repair via homologous recombination"/>
    <property type="evidence" value="ECO:0007669"/>
    <property type="project" value="TreeGrafter"/>
</dbReference>
<reference evidence="3" key="1">
    <citation type="submission" date="2018-11" db="EMBL/GenBank/DDBJ databases">
        <authorList>
            <person name="Alioto T."/>
            <person name="Alioto T."/>
        </authorList>
    </citation>
    <scope>NUCLEOTIDE SEQUENCE</scope>
</reference>
<feature type="compositionally biased region" description="Basic and acidic residues" evidence="1">
    <location>
        <begin position="240"/>
        <end position="249"/>
    </location>
</feature>
<accession>A0A8B6ECU2</accession>
<dbReference type="GO" id="GO:0016787">
    <property type="term" value="F:hydrolase activity"/>
    <property type="evidence" value="ECO:0007669"/>
    <property type="project" value="UniProtKB-KW"/>
</dbReference>
<dbReference type="InterPro" id="IPR000212">
    <property type="entry name" value="DNA_helicase_UvrD/REP"/>
</dbReference>
<dbReference type="InterPro" id="IPR036047">
    <property type="entry name" value="F-box-like_dom_sf"/>
</dbReference>
<dbReference type="SUPFAM" id="SSF52540">
    <property type="entry name" value="P-loop containing nucleoside triphosphate hydrolases"/>
    <property type="match status" value="1"/>
</dbReference>
<organism evidence="3 4">
    <name type="scientific">Mytilus galloprovincialis</name>
    <name type="common">Mediterranean mussel</name>
    <dbReference type="NCBI Taxonomy" id="29158"/>
    <lineage>
        <taxon>Eukaryota</taxon>
        <taxon>Metazoa</taxon>
        <taxon>Spiralia</taxon>
        <taxon>Lophotrochozoa</taxon>
        <taxon>Mollusca</taxon>
        <taxon>Bivalvia</taxon>
        <taxon>Autobranchia</taxon>
        <taxon>Pteriomorphia</taxon>
        <taxon>Mytilida</taxon>
        <taxon>Mytiloidea</taxon>
        <taxon>Mytilidae</taxon>
        <taxon>Mytilinae</taxon>
        <taxon>Mytilus</taxon>
    </lineage>
</organism>
<comment type="caution">
    <text evidence="3">The sequence shown here is derived from an EMBL/GenBank/DDBJ whole genome shotgun (WGS) entry which is preliminary data.</text>
</comment>
<dbReference type="GO" id="GO:0031297">
    <property type="term" value="P:replication fork processing"/>
    <property type="evidence" value="ECO:0007669"/>
    <property type="project" value="TreeGrafter"/>
</dbReference>
<evidence type="ECO:0000256" key="1">
    <source>
        <dbReference type="SAM" id="MobiDB-lite"/>
    </source>
</evidence>
<dbReference type="SUPFAM" id="SSF81383">
    <property type="entry name" value="F-box domain"/>
    <property type="match status" value="1"/>
</dbReference>
<dbReference type="Gene3D" id="3.40.50.300">
    <property type="entry name" value="P-loop containing nucleotide triphosphate hydrolases"/>
    <property type="match status" value="1"/>
</dbReference>
<feature type="compositionally biased region" description="Low complexity" evidence="1">
    <location>
        <begin position="296"/>
        <end position="309"/>
    </location>
</feature>
<keyword evidence="3" id="KW-0547">Nucleotide-binding</keyword>
<feature type="region of interest" description="Disordered" evidence="1">
    <location>
        <begin position="240"/>
        <end position="262"/>
    </location>
</feature>
<feature type="domain" description="F-box" evidence="2">
    <location>
        <begin position="410"/>
        <end position="463"/>
    </location>
</feature>
<dbReference type="PROSITE" id="PS50181">
    <property type="entry name" value="FBOX"/>
    <property type="match status" value="1"/>
</dbReference>